<dbReference type="AlphaFoldDB" id="A0A0D8FSF6"/>
<evidence type="ECO:0000256" key="1">
    <source>
        <dbReference type="SAM" id="SignalP"/>
    </source>
</evidence>
<keyword evidence="1" id="KW-0732">Signal</keyword>
<proteinExistence type="predicted"/>
<evidence type="ECO:0000313" key="3">
    <source>
        <dbReference type="Proteomes" id="UP000032336"/>
    </source>
</evidence>
<dbReference type="EMBL" id="JXUW01000022">
    <property type="protein sequence ID" value="KJE76066.1"/>
    <property type="molecule type" value="Genomic_DNA"/>
</dbReference>
<dbReference type="GeneID" id="78373226"/>
<feature type="chain" id="PRO_5038520775" evidence="1">
    <location>
        <begin position="18"/>
        <end position="166"/>
    </location>
</feature>
<name>A0A0D8FSF6_9ACTN</name>
<reference evidence="2 3" key="1">
    <citation type="submission" date="2015-01" db="EMBL/GenBank/DDBJ databases">
        <title>Draft genome of the acidophilic iron oxidizer Ferrimicrobium acidiphilum strain T23.</title>
        <authorList>
            <person name="Poehlein A."/>
            <person name="Eisen S."/>
            <person name="Schloemann M."/>
            <person name="Johnson B.D."/>
            <person name="Daniel R."/>
            <person name="Muehling M."/>
        </authorList>
    </citation>
    <scope>NUCLEOTIDE SEQUENCE [LARGE SCALE GENOMIC DNA]</scope>
    <source>
        <strain evidence="2 3">T23</strain>
    </source>
</reference>
<dbReference type="Proteomes" id="UP000032336">
    <property type="component" value="Unassembled WGS sequence"/>
</dbReference>
<evidence type="ECO:0000313" key="2">
    <source>
        <dbReference type="EMBL" id="KJE76066.1"/>
    </source>
</evidence>
<keyword evidence="3" id="KW-1185">Reference proteome</keyword>
<comment type="caution">
    <text evidence="2">The sequence shown here is derived from an EMBL/GenBank/DDBJ whole genome shotgun (WGS) entry which is preliminary data.</text>
</comment>
<protein>
    <submittedName>
        <fullName evidence="2">Uncharacterized protein</fullName>
    </submittedName>
</protein>
<gene>
    <name evidence="2" type="ORF">FEAC_21570</name>
</gene>
<feature type="signal peptide" evidence="1">
    <location>
        <begin position="1"/>
        <end position="17"/>
    </location>
</feature>
<sequence length="166" mass="17142">MTACGLMTALGSTAALSASQSPLIVRNPGFSCSVTVAKPHISAYYPTLDRHFVDTHTYVGCSEPASTLQAIATLYVLTEVPTADGGVSGELVAQAPGVSKVEENVSSIMAPQSNFDCENAPLNTLPYYDASGYAYVNGAYQGSSNSYRGTYAACTGTTPAVHLGGD</sequence>
<accession>A0A0D8FSF6</accession>
<dbReference type="RefSeq" id="WP_035390151.1">
    <property type="nucleotide sequence ID" value="NZ_JQKF01000020.1"/>
</dbReference>
<organism evidence="2 3">
    <name type="scientific">Ferrimicrobium acidiphilum DSM 19497</name>
    <dbReference type="NCBI Taxonomy" id="1121877"/>
    <lineage>
        <taxon>Bacteria</taxon>
        <taxon>Bacillati</taxon>
        <taxon>Actinomycetota</taxon>
        <taxon>Acidimicrobiia</taxon>
        <taxon>Acidimicrobiales</taxon>
        <taxon>Acidimicrobiaceae</taxon>
        <taxon>Ferrimicrobium</taxon>
    </lineage>
</organism>